<name>A0A1B8G862_9PEZI</name>
<reference evidence="6 7" key="1">
    <citation type="submission" date="2016-03" db="EMBL/GenBank/DDBJ databases">
        <title>Comparative genomics of Pseudogymnoascus destructans, the fungus causing white-nose syndrome of bats.</title>
        <authorList>
            <person name="Palmer J.M."/>
            <person name="Drees K.P."/>
            <person name="Foster J.T."/>
            <person name="Lindner D.L."/>
        </authorList>
    </citation>
    <scope>NUCLEOTIDE SEQUENCE [LARGE SCALE GENOMIC DNA]</scope>
    <source>
        <strain evidence="6 7">UAMH 10579</strain>
    </source>
</reference>
<evidence type="ECO:0000256" key="2">
    <source>
        <dbReference type="SAM" id="SignalP"/>
    </source>
</evidence>
<feature type="chain" id="PRO_5015167954" description="Extracellular serine-rich protein" evidence="2">
    <location>
        <begin position="20"/>
        <end position="757"/>
    </location>
</feature>
<evidence type="ECO:0000313" key="7">
    <source>
        <dbReference type="Proteomes" id="UP000091956"/>
    </source>
</evidence>
<feature type="signal peptide" evidence="2">
    <location>
        <begin position="1"/>
        <end position="19"/>
    </location>
</feature>
<dbReference type="InterPro" id="IPR050788">
    <property type="entry name" value="Yeast_SRP1/TIP1_CWP"/>
</dbReference>
<feature type="region of interest" description="Disordered" evidence="1">
    <location>
        <begin position="29"/>
        <end position="51"/>
    </location>
</feature>
<dbReference type="Pfam" id="PF25115">
    <property type="entry name" value="Agd3_CE"/>
    <property type="match status" value="1"/>
</dbReference>
<sequence length="757" mass="81420">MKLLSFVTLALCSISIVAASVAEPHPIRAAKKHHHHQSNENTHVASQNAHKRPPVLPLATVEVNGQTIHVNTSGAVDVAPAKNRPRLETLPRAVGTSVSSTVLVIARDTLSAYSGYSGLRGYGIPYQILTVPQAGVALPSLNSSLTVGNFGAIVVLGEVSYDYGATGFQSALTAAQWATLYGYQLAFGVRMVRIDVYPGAGSGTVALGGCCGSGVEQLVSLTDTSDFPTAGLKTGAAISTIGMWHYPASIVNSTIAKPFLQFAPASGFAATSTAAVINNIDGRKQMVFFIPFATDWNAGSNLYQHAWIHWATRGLYAGYRRINFNTQIDDMFLTSDIYSPAGNTFRISTSDLNTHKSWVPTINAKLPAGSSYAPEIGHNGNGNIETSDGNGRNCGIGPIEYNDQIDTALEFQKPLGTGTNLWPSTPLKYPYTTTCTNGDTLKTWFASTSNRDTFYHISHTFTHEAINNATYFDVNQEITWNQAWLSQVGLSGNAARFSQNGLIPPAITGLHNGDALRAFKTNGIVNVVGDNTRPVLRNQNNEYYPLITTVSGNGYDGITVMPRWATNIYYNCDTPSCTVAEWIATSAGSGDFNALLALEKNTNTRNLLGLHHDPFMFHQANLRAKQATVTINGVSGQYSLLQAWVETVLGEMIRLVTWPIITLKHDTLAATFMDRMTRDACNPQLRYTINPTANTVTAITVTTNGNTCAKPIPVTVPNSVTSTSGHTTEQIGSDPLTIWVTMGGSPVTFTLSTPIPL</sequence>
<feature type="domain" description="Agd3 CBM87" evidence="4">
    <location>
        <begin position="98"/>
        <end position="310"/>
    </location>
</feature>
<dbReference type="RefSeq" id="XP_059319276.1">
    <property type="nucleotide sequence ID" value="XM_059464146.1"/>
</dbReference>
<evidence type="ECO:0000259" key="5">
    <source>
        <dbReference type="Pfam" id="PF25117"/>
    </source>
</evidence>
<dbReference type="AlphaFoldDB" id="A0A1B8G862"/>
<organism evidence="6 7">
    <name type="scientific">Pseudogymnoascus verrucosus</name>
    <dbReference type="NCBI Taxonomy" id="342668"/>
    <lineage>
        <taxon>Eukaryota</taxon>
        <taxon>Fungi</taxon>
        <taxon>Dikarya</taxon>
        <taxon>Ascomycota</taxon>
        <taxon>Pezizomycotina</taxon>
        <taxon>Leotiomycetes</taxon>
        <taxon>Thelebolales</taxon>
        <taxon>Thelebolaceae</taxon>
        <taxon>Pseudogymnoascus</taxon>
    </lineage>
</organism>
<evidence type="ECO:0000313" key="6">
    <source>
        <dbReference type="EMBL" id="OBT92012.2"/>
    </source>
</evidence>
<keyword evidence="7" id="KW-1185">Reference proteome</keyword>
<dbReference type="GeneID" id="28843699"/>
<reference evidence="7" key="2">
    <citation type="journal article" date="2018" name="Nat. Commun.">
        <title>Extreme sensitivity to ultraviolet light in the fungal pathogen causing white-nose syndrome of bats.</title>
        <authorList>
            <person name="Palmer J.M."/>
            <person name="Drees K.P."/>
            <person name="Foster J.T."/>
            <person name="Lindner D.L."/>
        </authorList>
    </citation>
    <scope>NUCLEOTIDE SEQUENCE [LARGE SCALE GENOMIC DNA]</scope>
    <source>
        <strain evidence="7">UAMH 10579</strain>
    </source>
</reference>
<evidence type="ECO:0000259" key="4">
    <source>
        <dbReference type="Pfam" id="PF25116"/>
    </source>
</evidence>
<keyword evidence="2" id="KW-0732">Signal</keyword>
<feature type="domain" description="Agd3 C-terminal" evidence="5">
    <location>
        <begin position="692"/>
        <end position="755"/>
    </location>
</feature>
<evidence type="ECO:0000256" key="1">
    <source>
        <dbReference type="SAM" id="MobiDB-lite"/>
    </source>
</evidence>
<evidence type="ECO:0008006" key="8">
    <source>
        <dbReference type="Google" id="ProtNLM"/>
    </source>
</evidence>
<feature type="compositionally biased region" description="Polar residues" evidence="1">
    <location>
        <begin position="39"/>
        <end position="48"/>
    </location>
</feature>
<dbReference type="InterPro" id="IPR056825">
    <property type="entry name" value="Agd3_C"/>
</dbReference>
<dbReference type="PANTHER" id="PTHR31002">
    <property type="entry name" value="SERIPAUPERIN"/>
    <property type="match status" value="1"/>
</dbReference>
<evidence type="ECO:0000259" key="3">
    <source>
        <dbReference type="Pfam" id="PF25115"/>
    </source>
</evidence>
<dbReference type="PANTHER" id="PTHR31002:SF34">
    <property type="entry name" value="CELL WALL PROTEIN CWP1-RELATED"/>
    <property type="match status" value="1"/>
</dbReference>
<gene>
    <name evidence="6" type="ORF">VE01_10313</name>
</gene>
<proteinExistence type="predicted"/>
<dbReference type="Proteomes" id="UP000091956">
    <property type="component" value="Unassembled WGS sequence"/>
</dbReference>
<dbReference type="InterPro" id="IPR056827">
    <property type="entry name" value="CBM87_Agd3"/>
</dbReference>
<dbReference type="Pfam" id="PF25116">
    <property type="entry name" value="CBM87_Agd3"/>
    <property type="match status" value="1"/>
</dbReference>
<dbReference type="Pfam" id="PF25117">
    <property type="entry name" value="Agd3_C"/>
    <property type="match status" value="1"/>
</dbReference>
<dbReference type="EMBL" id="KV460275">
    <property type="protein sequence ID" value="OBT92012.2"/>
    <property type="molecule type" value="Genomic_DNA"/>
</dbReference>
<dbReference type="STRING" id="342668.A0A1B8G862"/>
<feature type="domain" description="Agd3 deacetylase" evidence="3">
    <location>
        <begin position="324"/>
        <end position="685"/>
    </location>
</feature>
<accession>A0A1B8G862</accession>
<protein>
    <recommendedName>
        <fullName evidence="8">Extracellular serine-rich protein</fullName>
    </recommendedName>
</protein>
<dbReference type="InterPro" id="IPR056826">
    <property type="entry name" value="Agd3_CE"/>
</dbReference>